<dbReference type="PROSITE" id="PS52004">
    <property type="entry name" value="KS3_2"/>
    <property type="match status" value="1"/>
</dbReference>
<keyword evidence="1" id="KW-0596">Phosphopantetheine</keyword>
<evidence type="ECO:0000313" key="11">
    <source>
        <dbReference type="Proteomes" id="UP000609879"/>
    </source>
</evidence>
<feature type="active site" description="Proton acceptor; for dehydratase activity" evidence="5">
    <location>
        <position position="1455"/>
    </location>
</feature>
<name>A0ABQ3XYD8_9ACTN</name>
<dbReference type="InterPro" id="IPR001227">
    <property type="entry name" value="Ac_transferase_dom_sf"/>
</dbReference>
<feature type="compositionally biased region" description="Low complexity" evidence="6">
    <location>
        <begin position="900"/>
        <end position="917"/>
    </location>
</feature>
<evidence type="ECO:0000256" key="4">
    <source>
        <dbReference type="ARBA" id="ARBA00023315"/>
    </source>
</evidence>
<reference evidence="10 11" key="1">
    <citation type="submission" date="2021-01" db="EMBL/GenBank/DDBJ databases">
        <title>Whole genome shotgun sequence of Actinoplanes deccanensis NBRC 13994.</title>
        <authorList>
            <person name="Komaki H."/>
            <person name="Tamura T."/>
        </authorList>
    </citation>
    <scope>NUCLEOTIDE SEQUENCE [LARGE SCALE GENOMIC DNA]</scope>
    <source>
        <strain evidence="10 11">NBRC 13994</strain>
    </source>
</reference>
<dbReference type="SMART" id="SM00825">
    <property type="entry name" value="PKS_KS"/>
    <property type="match status" value="1"/>
</dbReference>
<dbReference type="Pfam" id="PF08659">
    <property type="entry name" value="KR"/>
    <property type="match status" value="1"/>
</dbReference>
<sequence>MAGGRMTERVAVIGMACRYPEADGPQRLWENVMARRRSFRRLPPQRLPLADYGGDGPDQTYVTRAGLISDWTFDRQRFGVAGPTFRAVDTTHWLALDVSSAALADAGFPDGDGLDRSRAGVVLGNTLTGEFSRAAAMRTRWPYVRRSVLGALAGAGLPAAEQSRLVEAIERAYKEPFPEPSDETLAGALANTIAGRVCNHFDFHGLGYTVDGACASSLLAVATAAGALADGRLDVALAGGVDLSLDPFELVGFARVGAMAHGEMRVYDRRPTGFLPGEGCGVVVLCRESFARERGLRTYAHLLGWGMSSDGGGGLTRPEPAGQALALRRAYQHARLDPGAVRLVEGHGTGTAVGDRAELGALLALRRRAEHVAALGSIKANLGHTKAAAGVAGLLKAVLAVHHGVLPPTTGCAEPHPLLTEPGAALEILGEARPWPAGRRYASVSAMGFGGINVHAVLGGITSRRRGRLSTAERRLGAAPPSHEVVVCAAASREALSAKLARAGELAGTLSRGELGDLAATLAGGETVDAPYRFAAAVAAPDELAAAARHGCDRLDGGVTTLIDPVRRVFLGGPERPSVALLFPGQAAPCHPGPGALGALLGALPPGYDDPLALPADPAGVAGTDVAQPAIMRGILAGLRWLAAIGADAAMATGHSLGEIGALVWAGALREADAYALATARGAAMAEADPAPGGMASLRADPETVADLLRGTDVVIAADNGERRTVISGGRMAVGRVIGEAARRGIDATWLPVAHAFHSPAMAAAAPRVKSAAAALAWRPIRRRVASTVTGGWLSAANDPVELLVRQLTAPVRFAPALARLSAGLFVEVGPGHVMAGLAGPAVVCLDAGSPSAEGVASVTAALFAAGRCRTLAPLYAGRFTRPFPLGRERVLLSNPCEAAPPAAGREAPAPAAPAGTAERDDDPLAVTVAAVAEALELDAGTIAPDARLLAGLHLTSLRVAQLAAAVAARLGRAMPAAPLALSTATVRELAETVADLPAADEGEAPPAGVAPWVRAFAPVLVPEEARRGDPAPRSFTVVGDLAGHPLADAVRSAFGPSEGAPAYVLALPPWPAPAPAADVVAALQAAHRDRVPLVVVHHGGVGAAVGRSLAAEAPGVPVLVAEVPADPAGVARAAAEARRELAPYAELVLTGDGRRQVPMMAPVPLAPAAPDRIPLRAGEVCVVTGGAKGIGAECAVALAGFTGARMVLLGRAPGTDPQVRATLSRLPGADYRVADVTDAGALARVLGEVRRRHGPVRGLLHAAGSNAPALIPDLDVAAMDAAAAAKAGGFDNVLAALDPGELAFAVTFGSVIARTGLAGEAHYAVANEWLARRCARLAEERPGTRWLNVEWSAWSGAGMGVRLGVLDGLIRRGLDPIPVEAGPATLLRLLSTAGLPPTVLVTGRLPTGPVLRWLGEREPVAGRFLETPLVHTPRTELVAAAGVSTGTDPYLNDHRIDGAAVLPAVLGLEAMAQCAAALAGPAALVTGVRLDHPVTVPDRDRRTLRLAALARHDGTVDVVLRSDETGFATEHFRARLGGAAAPPGRATAPLRVAEMPAGHLYGPLFFHGPRFRRVLGYRAVGAYRCVGVVDAGPREPWFSAFLDQRLLLGDPAARDAFLHLLQVCVPGRMVLPVGVDEIRMHRPPTGRLTVSARQRSEDPPGYVFDLEVTDEAGAPVEEWTGLRLRAVRDTGITRWPLELAGACLTRTLAGLSPAPPVELVTARADRAGPAHTAAVAGWLAGAPVTHAADGRLVSAGPGSVSASHLGDHLLVAAGPGRVAVDWQRAGAEPPPLTAADRRVAERAGREGALRVWTCREVLGKLGAPPSAPLAVAGTEDGRTTLRSGEVTLHSLLLESTAGPVAIAVGTG</sequence>
<dbReference type="SUPFAM" id="SSF51735">
    <property type="entry name" value="NAD(P)-binding Rossmann-fold domains"/>
    <property type="match status" value="1"/>
</dbReference>
<dbReference type="InterPro" id="IPR050091">
    <property type="entry name" value="PKS_NRPS_Biosynth_Enz"/>
</dbReference>
<dbReference type="InterPro" id="IPR036291">
    <property type="entry name" value="NAD(P)-bd_dom_sf"/>
</dbReference>
<feature type="domain" description="Carrier" evidence="7">
    <location>
        <begin position="922"/>
        <end position="998"/>
    </location>
</feature>
<proteinExistence type="predicted"/>
<dbReference type="Pfam" id="PF14765">
    <property type="entry name" value="PS-DH"/>
    <property type="match status" value="1"/>
</dbReference>
<dbReference type="CDD" id="cd00833">
    <property type="entry name" value="PKS"/>
    <property type="match status" value="1"/>
</dbReference>
<dbReference type="InterPro" id="IPR009081">
    <property type="entry name" value="PP-bd_ACP"/>
</dbReference>
<dbReference type="InterPro" id="IPR042104">
    <property type="entry name" value="PKS_dehydratase_sf"/>
</dbReference>
<dbReference type="InterPro" id="IPR016035">
    <property type="entry name" value="Acyl_Trfase/lysoPLipase"/>
</dbReference>
<dbReference type="InterPro" id="IPR049552">
    <property type="entry name" value="PKS_DH_N"/>
</dbReference>
<keyword evidence="3" id="KW-0808">Transferase</keyword>
<keyword evidence="11" id="KW-1185">Reference proteome</keyword>
<evidence type="ECO:0000256" key="2">
    <source>
        <dbReference type="ARBA" id="ARBA00022553"/>
    </source>
</evidence>
<dbReference type="SUPFAM" id="SSF52151">
    <property type="entry name" value="FabD/lysophospholipase-like"/>
    <property type="match status" value="1"/>
</dbReference>
<dbReference type="Pfam" id="PF00550">
    <property type="entry name" value="PP-binding"/>
    <property type="match status" value="1"/>
</dbReference>
<dbReference type="Gene3D" id="1.10.1200.10">
    <property type="entry name" value="ACP-like"/>
    <property type="match status" value="1"/>
</dbReference>
<keyword evidence="2" id="KW-0597">Phosphoprotein</keyword>
<feature type="domain" description="PKS/mFAS DH" evidence="9">
    <location>
        <begin position="1419"/>
        <end position="1694"/>
    </location>
</feature>
<evidence type="ECO:0000313" key="10">
    <source>
        <dbReference type="EMBL" id="GID72734.1"/>
    </source>
</evidence>
<comment type="caution">
    <text evidence="10">The sequence shown here is derived from an EMBL/GenBank/DDBJ whole genome shotgun (WGS) entry which is preliminary data.</text>
</comment>
<accession>A0ABQ3XYD8</accession>
<dbReference type="Pfam" id="PF21089">
    <property type="entry name" value="PKS_DH_N"/>
    <property type="match status" value="1"/>
</dbReference>
<dbReference type="Pfam" id="PF02801">
    <property type="entry name" value="Ketoacyl-synt_C"/>
    <property type="match status" value="1"/>
</dbReference>
<dbReference type="EMBL" id="BOMI01000021">
    <property type="protein sequence ID" value="GID72734.1"/>
    <property type="molecule type" value="Genomic_DNA"/>
</dbReference>
<evidence type="ECO:0000259" key="7">
    <source>
        <dbReference type="PROSITE" id="PS50075"/>
    </source>
</evidence>
<dbReference type="Pfam" id="PF00698">
    <property type="entry name" value="Acyl_transf_1"/>
    <property type="match status" value="1"/>
</dbReference>
<dbReference type="Pfam" id="PF00109">
    <property type="entry name" value="ketoacyl-synt"/>
    <property type="match status" value="1"/>
</dbReference>
<dbReference type="InterPro" id="IPR049900">
    <property type="entry name" value="PKS_mFAS_DH"/>
</dbReference>
<evidence type="ECO:0000259" key="9">
    <source>
        <dbReference type="PROSITE" id="PS52019"/>
    </source>
</evidence>
<feature type="region of interest" description="C-terminal hotdog fold" evidence="5">
    <location>
        <begin position="1558"/>
        <end position="1694"/>
    </location>
</feature>
<keyword evidence="4" id="KW-0012">Acyltransferase</keyword>
<dbReference type="SMART" id="SM00822">
    <property type="entry name" value="PKS_KR"/>
    <property type="match status" value="1"/>
</dbReference>
<dbReference type="SMART" id="SM00827">
    <property type="entry name" value="PKS_AT"/>
    <property type="match status" value="1"/>
</dbReference>
<protein>
    <submittedName>
        <fullName evidence="10">Polyketide synthase</fullName>
    </submittedName>
</protein>
<feature type="domain" description="Ketosynthase family 3 (KS3)" evidence="8">
    <location>
        <begin position="7"/>
        <end position="460"/>
    </location>
</feature>
<dbReference type="SMART" id="SM00826">
    <property type="entry name" value="PKS_DH"/>
    <property type="match status" value="1"/>
</dbReference>
<dbReference type="InterPro" id="IPR014031">
    <property type="entry name" value="Ketoacyl_synth_C"/>
</dbReference>
<dbReference type="InterPro" id="IPR036736">
    <property type="entry name" value="ACP-like_sf"/>
</dbReference>
<dbReference type="Gene3D" id="3.40.366.10">
    <property type="entry name" value="Malonyl-Coenzyme A Acyl Carrier Protein, domain 2"/>
    <property type="match status" value="1"/>
</dbReference>
<dbReference type="InterPro" id="IPR014043">
    <property type="entry name" value="Acyl_transferase_dom"/>
</dbReference>
<dbReference type="InterPro" id="IPR016039">
    <property type="entry name" value="Thiolase-like"/>
</dbReference>
<dbReference type="SUPFAM" id="SSF53901">
    <property type="entry name" value="Thiolase-like"/>
    <property type="match status" value="1"/>
</dbReference>
<gene>
    <name evidence="10" type="ORF">Ade02nite_13750</name>
</gene>
<dbReference type="SUPFAM" id="SSF55048">
    <property type="entry name" value="Probable ACP-binding domain of malonyl-CoA ACP transacylase"/>
    <property type="match status" value="1"/>
</dbReference>
<feature type="region of interest" description="Disordered" evidence="6">
    <location>
        <begin position="898"/>
        <end position="921"/>
    </location>
</feature>
<dbReference type="Proteomes" id="UP000609879">
    <property type="component" value="Unassembled WGS sequence"/>
</dbReference>
<dbReference type="InterPro" id="IPR013968">
    <property type="entry name" value="PKS_KR"/>
</dbReference>
<dbReference type="InterPro" id="IPR016036">
    <property type="entry name" value="Malonyl_transacylase_ACP-bd"/>
</dbReference>
<evidence type="ECO:0000256" key="3">
    <source>
        <dbReference type="ARBA" id="ARBA00022679"/>
    </source>
</evidence>
<dbReference type="SUPFAM" id="SSF47336">
    <property type="entry name" value="ACP-like"/>
    <property type="match status" value="1"/>
</dbReference>
<dbReference type="InterPro" id="IPR014030">
    <property type="entry name" value="Ketoacyl_synth_N"/>
</dbReference>
<feature type="active site" description="Proton donor; for dehydratase activity" evidence="5">
    <location>
        <position position="1616"/>
    </location>
</feature>
<dbReference type="PROSITE" id="PS52019">
    <property type="entry name" value="PKS_MFAS_DH"/>
    <property type="match status" value="1"/>
</dbReference>
<dbReference type="PANTHER" id="PTHR43775:SF51">
    <property type="entry name" value="INACTIVE PHENOLPHTHIOCEROL SYNTHESIS POLYKETIDE SYNTHASE TYPE I PKS1-RELATED"/>
    <property type="match status" value="1"/>
</dbReference>
<feature type="region of interest" description="N-terminal hotdog fold" evidence="5">
    <location>
        <begin position="1419"/>
        <end position="1544"/>
    </location>
</feature>
<evidence type="ECO:0000256" key="5">
    <source>
        <dbReference type="PROSITE-ProRule" id="PRU01363"/>
    </source>
</evidence>
<dbReference type="InterPro" id="IPR049551">
    <property type="entry name" value="PKS_DH_C"/>
</dbReference>
<evidence type="ECO:0000259" key="8">
    <source>
        <dbReference type="PROSITE" id="PS52004"/>
    </source>
</evidence>
<dbReference type="PANTHER" id="PTHR43775">
    <property type="entry name" value="FATTY ACID SYNTHASE"/>
    <property type="match status" value="1"/>
</dbReference>
<dbReference type="InterPro" id="IPR057326">
    <property type="entry name" value="KR_dom"/>
</dbReference>
<dbReference type="Gene3D" id="3.40.50.720">
    <property type="entry name" value="NAD(P)-binding Rossmann-like Domain"/>
    <property type="match status" value="1"/>
</dbReference>
<dbReference type="Gene3D" id="3.40.47.10">
    <property type="match status" value="1"/>
</dbReference>
<dbReference type="Gene3D" id="3.10.129.110">
    <property type="entry name" value="Polyketide synthase dehydratase"/>
    <property type="match status" value="1"/>
</dbReference>
<organism evidence="10 11">
    <name type="scientific">Paractinoplanes deccanensis</name>
    <dbReference type="NCBI Taxonomy" id="113561"/>
    <lineage>
        <taxon>Bacteria</taxon>
        <taxon>Bacillati</taxon>
        <taxon>Actinomycetota</taxon>
        <taxon>Actinomycetes</taxon>
        <taxon>Micromonosporales</taxon>
        <taxon>Micromonosporaceae</taxon>
        <taxon>Paractinoplanes</taxon>
    </lineage>
</organism>
<dbReference type="InterPro" id="IPR020841">
    <property type="entry name" value="PKS_Beta-ketoAc_synthase_dom"/>
</dbReference>
<evidence type="ECO:0000256" key="1">
    <source>
        <dbReference type="ARBA" id="ARBA00022450"/>
    </source>
</evidence>
<dbReference type="InterPro" id="IPR020807">
    <property type="entry name" value="PKS_DH"/>
</dbReference>
<evidence type="ECO:0000256" key="6">
    <source>
        <dbReference type="SAM" id="MobiDB-lite"/>
    </source>
</evidence>
<dbReference type="PROSITE" id="PS50075">
    <property type="entry name" value="CARRIER"/>
    <property type="match status" value="1"/>
</dbReference>